<evidence type="ECO:0000313" key="3">
    <source>
        <dbReference type="Proteomes" id="UP000700596"/>
    </source>
</evidence>
<proteinExistence type="predicted"/>
<evidence type="ECO:0000313" key="2">
    <source>
        <dbReference type="EMBL" id="KAH7119873.1"/>
    </source>
</evidence>
<organism evidence="2 3">
    <name type="scientific">Dendryphion nanum</name>
    <dbReference type="NCBI Taxonomy" id="256645"/>
    <lineage>
        <taxon>Eukaryota</taxon>
        <taxon>Fungi</taxon>
        <taxon>Dikarya</taxon>
        <taxon>Ascomycota</taxon>
        <taxon>Pezizomycotina</taxon>
        <taxon>Dothideomycetes</taxon>
        <taxon>Pleosporomycetidae</taxon>
        <taxon>Pleosporales</taxon>
        <taxon>Torulaceae</taxon>
        <taxon>Dendryphion</taxon>
    </lineage>
</organism>
<sequence>MKDIQNQLGLSTSEVPEIEHSCAFLDFQLTIMNKHHTLQDGPELSVHPKRVRDLKDELEALGGVLHSLTDTVGGAVDVDLSALDLSLLRYGKACKDFEQELLKCSSRSNVPTFLDRISRKSSVTAEGLKSYRDLIEAATNGLEAHLESIDEKLESIIIRAGTDTDATAFKHTKVPPHLRPIVGTYRSDSAENQTARWKNIQLARRTCQNKSRAIAYKNAEIASTTQP</sequence>
<accession>A0A9P9DIP0</accession>
<dbReference type="OrthoDB" id="5068804at2759"/>
<reference evidence="2" key="1">
    <citation type="journal article" date="2021" name="Nat. Commun.">
        <title>Genetic determinants of endophytism in the Arabidopsis root mycobiome.</title>
        <authorList>
            <person name="Mesny F."/>
            <person name="Miyauchi S."/>
            <person name="Thiergart T."/>
            <person name="Pickel B."/>
            <person name="Atanasova L."/>
            <person name="Karlsson M."/>
            <person name="Huettel B."/>
            <person name="Barry K.W."/>
            <person name="Haridas S."/>
            <person name="Chen C."/>
            <person name="Bauer D."/>
            <person name="Andreopoulos W."/>
            <person name="Pangilinan J."/>
            <person name="LaButti K."/>
            <person name="Riley R."/>
            <person name="Lipzen A."/>
            <person name="Clum A."/>
            <person name="Drula E."/>
            <person name="Henrissat B."/>
            <person name="Kohler A."/>
            <person name="Grigoriev I.V."/>
            <person name="Martin F.M."/>
            <person name="Hacquard S."/>
        </authorList>
    </citation>
    <scope>NUCLEOTIDE SEQUENCE</scope>
    <source>
        <strain evidence="2">MPI-CAGE-CH-0243</strain>
    </source>
</reference>
<comment type="caution">
    <text evidence="2">The sequence shown here is derived from an EMBL/GenBank/DDBJ whole genome shotgun (WGS) entry which is preliminary data.</text>
</comment>
<dbReference type="Proteomes" id="UP000700596">
    <property type="component" value="Unassembled WGS sequence"/>
</dbReference>
<dbReference type="Pfam" id="PF17111">
    <property type="entry name" value="PigL_N"/>
    <property type="match status" value="2"/>
</dbReference>
<evidence type="ECO:0000259" key="1">
    <source>
        <dbReference type="Pfam" id="PF17111"/>
    </source>
</evidence>
<dbReference type="EMBL" id="JAGMWT010000011">
    <property type="protein sequence ID" value="KAH7119873.1"/>
    <property type="molecule type" value="Genomic_DNA"/>
</dbReference>
<gene>
    <name evidence="2" type="ORF">B0J11DRAFT_508661</name>
</gene>
<dbReference type="AlphaFoldDB" id="A0A9P9DIP0"/>
<protein>
    <recommendedName>
        <fullName evidence="1">Azaphilone pigments biosynthesis cluster protein L N-terminal domain-containing protein</fullName>
    </recommendedName>
</protein>
<keyword evidence="3" id="KW-1185">Reference proteome</keyword>
<dbReference type="InterPro" id="IPR031348">
    <property type="entry name" value="PigL_N"/>
</dbReference>
<feature type="domain" description="Azaphilone pigments biosynthesis cluster protein L N-terminal" evidence="1">
    <location>
        <begin position="119"/>
        <end position="165"/>
    </location>
</feature>
<feature type="domain" description="Azaphilone pigments biosynthesis cluster protein L N-terminal" evidence="1">
    <location>
        <begin position="46"/>
        <end position="109"/>
    </location>
</feature>
<name>A0A9P9DIP0_9PLEO</name>